<keyword evidence="3" id="KW-1185">Reference proteome</keyword>
<dbReference type="AlphaFoldDB" id="A0A6A5W0N8"/>
<dbReference type="EMBL" id="ML977656">
    <property type="protein sequence ID" value="KAF1994548.1"/>
    <property type="molecule type" value="Genomic_DNA"/>
</dbReference>
<dbReference type="Gene3D" id="2.60.20.10">
    <property type="entry name" value="Crystallins"/>
    <property type="match status" value="1"/>
</dbReference>
<keyword evidence="1" id="KW-0732">Signal</keyword>
<name>A0A6A5W0N8_9PLEO</name>
<reference evidence="2" key="1">
    <citation type="journal article" date="2020" name="Stud. Mycol.">
        <title>101 Dothideomycetes genomes: a test case for predicting lifestyles and emergence of pathogens.</title>
        <authorList>
            <person name="Haridas S."/>
            <person name="Albert R."/>
            <person name="Binder M."/>
            <person name="Bloem J."/>
            <person name="Labutti K."/>
            <person name="Salamov A."/>
            <person name="Andreopoulos B."/>
            <person name="Baker S."/>
            <person name="Barry K."/>
            <person name="Bills G."/>
            <person name="Bluhm B."/>
            <person name="Cannon C."/>
            <person name="Castanera R."/>
            <person name="Culley D."/>
            <person name="Daum C."/>
            <person name="Ezra D."/>
            <person name="Gonzalez J."/>
            <person name="Henrissat B."/>
            <person name="Kuo A."/>
            <person name="Liang C."/>
            <person name="Lipzen A."/>
            <person name="Lutzoni F."/>
            <person name="Magnuson J."/>
            <person name="Mondo S."/>
            <person name="Nolan M."/>
            <person name="Ohm R."/>
            <person name="Pangilinan J."/>
            <person name="Park H.-J."/>
            <person name="Ramirez L."/>
            <person name="Alfaro M."/>
            <person name="Sun H."/>
            <person name="Tritt A."/>
            <person name="Yoshinaga Y."/>
            <person name="Zwiers L.-H."/>
            <person name="Turgeon B."/>
            <person name="Goodwin S."/>
            <person name="Spatafora J."/>
            <person name="Crous P."/>
            <person name="Grigoriev I."/>
        </authorList>
    </citation>
    <scope>NUCLEOTIDE SEQUENCE</scope>
    <source>
        <strain evidence="2">CBS 123094</strain>
    </source>
</reference>
<evidence type="ECO:0000256" key="1">
    <source>
        <dbReference type="SAM" id="SignalP"/>
    </source>
</evidence>
<dbReference type="OrthoDB" id="2910287at2759"/>
<feature type="chain" id="PRO_5025521481" evidence="1">
    <location>
        <begin position="19"/>
        <end position="128"/>
    </location>
</feature>
<gene>
    <name evidence="2" type="ORF">P154DRAFT_624636</name>
</gene>
<feature type="signal peptide" evidence="1">
    <location>
        <begin position="1"/>
        <end position="18"/>
    </location>
</feature>
<dbReference type="Proteomes" id="UP000799779">
    <property type="component" value="Unassembled WGS sequence"/>
</dbReference>
<evidence type="ECO:0000313" key="3">
    <source>
        <dbReference type="Proteomes" id="UP000799779"/>
    </source>
</evidence>
<protein>
    <submittedName>
        <fullName evidence="2">Uncharacterized protein</fullName>
    </submittedName>
</protein>
<evidence type="ECO:0000313" key="2">
    <source>
        <dbReference type="EMBL" id="KAF1994548.1"/>
    </source>
</evidence>
<accession>A0A6A5W0N8</accession>
<proteinExistence type="predicted"/>
<organism evidence="2 3">
    <name type="scientific">Amniculicola lignicola CBS 123094</name>
    <dbReference type="NCBI Taxonomy" id="1392246"/>
    <lineage>
        <taxon>Eukaryota</taxon>
        <taxon>Fungi</taxon>
        <taxon>Dikarya</taxon>
        <taxon>Ascomycota</taxon>
        <taxon>Pezizomycotina</taxon>
        <taxon>Dothideomycetes</taxon>
        <taxon>Pleosporomycetidae</taxon>
        <taxon>Pleosporales</taxon>
        <taxon>Amniculicolaceae</taxon>
        <taxon>Amniculicola</taxon>
    </lineage>
</organism>
<sequence>MKTIAILTSLALTMGSFAAPAPEPQLSAAAQSNVLLDKDANFLGRPGRFINPEILTGVCFNVPANFDNQISAVSPNGDIKCVLYDGRDCTGATPAAGPIFGNRPRVQNLALPPWNFDDRVSSLLCTPV</sequence>